<keyword evidence="1" id="KW-1133">Transmembrane helix</keyword>
<protein>
    <submittedName>
        <fullName evidence="2">Uncharacterized protein</fullName>
    </submittedName>
</protein>
<dbReference type="EMBL" id="MN739166">
    <property type="protein sequence ID" value="QHS91916.1"/>
    <property type="molecule type" value="Genomic_DNA"/>
</dbReference>
<evidence type="ECO:0000256" key="1">
    <source>
        <dbReference type="SAM" id="Phobius"/>
    </source>
</evidence>
<feature type="transmembrane region" description="Helical" evidence="1">
    <location>
        <begin position="6"/>
        <end position="29"/>
    </location>
</feature>
<name>A0A6C0BIB6_9ZZZZ</name>
<sequence>MSSPSSTQLVIGMIIGGSIISSLGAAATYYTQKERPKLKGIMRDFIIGAVLILLLLQLIPDSMSTFFTGVQGVVSSSLPLLKGGGEAPDMELQTGVPGF</sequence>
<accession>A0A6C0BIB6</accession>
<proteinExistence type="predicted"/>
<evidence type="ECO:0000313" key="2">
    <source>
        <dbReference type="EMBL" id="QHS91916.1"/>
    </source>
</evidence>
<dbReference type="AlphaFoldDB" id="A0A6C0BIB6"/>
<reference evidence="2" key="1">
    <citation type="journal article" date="2020" name="Nature">
        <title>Giant virus diversity and host interactions through global metagenomics.</title>
        <authorList>
            <person name="Schulz F."/>
            <person name="Roux S."/>
            <person name="Paez-Espino D."/>
            <person name="Jungbluth S."/>
            <person name="Walsh D.A."/>
            <person name="Denef V.J."/>
            <person name="McMahon K.D."/>
            <person name="Konstantinidis K.T."/>
            <person name="Eloe-Fadrosh E.A."/>
            <person name="Kyrpides N.C."/>
            <person name="Woyke T."/>
        </authorList>
    </citation>
    <scope>NUCLEOTIDE SEQUENCE</scope>
    <source>
        <strain evidence="2">GVMAG-M-3300013285-6</strain>
    </source>
</reference>
<keyword evidence="1" id="KW-0812">Transmembrane</keyword>
<feature type="transmembrane region" description="Helical" evidence="1">
    <location>
        <begin position="41"/>
        <end position="59"/>
    </location>
</feature>
<organism evidence="2">
    <name type="scientific">viral metagenome</name>
    <dbReference type="NCBI Taxonomy" id="1070528"/>
    <lineage>
        <taxon>unclassified sequences</taxon>
        <taxon>metagenomes</taxon>
        <taxon>organismal metagenomes</taxon>
    </lineage>
</organism>
<keyword evidence="1" id="KW-0472">Membrane</keyword>